<keyword evidence="3" id="KW-1185">Reference proteome</keyword>
<dbReference type="Pfam" id="PF20150">
    <property type="entry name" value="2EXR"/>
    <property type="match status" value="1"/>
</dbReference>
<name>A0ABR4C214_9HELO</name>
<dbReference type="EMBL" id="JAZHXI010000014">
    <property type="protein sequence ID" value="KAL2063971.1"/>
    <property type="molecule type" value="Genomic_DNA"/>
</dbReference>
<proteinExistence type="predicted"/>
<comment type="caution">
    <text evidence="2">The sequence shown here is derived from an EMBL/GenBank/DDBJ whole genome shotgun (WGS) entry which is preliminary data.</text>
</comment>
<dbReference type="InterPro" id="IPR045518">
    <property type="entry name" value="2EXR"/>
</dbReference>
<dbReference type="PANTHER" id="PTHR35910:SF1">
    <property type="entry name" value="2EXR DOMAIN-CONTAINING PROTEIN"/>
    <property type="match status" value="1"/>
</dbReference>
<evidence type="ECO:0000259" key="1">
    <source>
        <dbReference type="Pfam" id="PF20150"/>
    </source>
</evidence>
<evidence type="ECO:0000313" key="3">
    <source>
        <dbReference type="Proteomes" id="UP001595075"/>
    </source>
</evidence>
<accession>A0ABR4C214</accession>
<sequence length="339" mass="37510">MSTPRCATDAHHGANRETERSIGIIPNLIRSTYKSGLEVCKIIGRSLVSDGEAQENRKSASRVTMHEDREACLTKTSIYKLSGSEDMPGAWKQSMESLTIGMEYLGIAEKGDGLEGEGAGHDNNEDSVEVTRTDAKIHDGEAAMIAGGNKPVAHDDVDKFETTSLEAASPDRLPLVSANAPTVLVQFHPFPRLAPEIRLKIWKLAASHQRVIAFEVGKQPGPTDATSRVNQTSIHMLRINPRCSVPPLLLVNQECMQECRKVYQVREVKFSTNTFLFNPLADIVYVNGTSNYYARLDFWDLLGDIPRVAIDLCNPPADRLGRQILITCFLRTLHGQWSP</sequence>
<gene>
    <name evidence="2" type="ORF">VTL71DRAFT_4465</name>
</gene>
<dbReference type="PANTHER" id="PTHR35910">
    <property type="entry name" value="2EXR DOMAIN-CONTAINING PROTEIN"/>
    <property type="match status" value="1"/>
</dbReference>
<reference evidence="2 3" key="1">
    <citation type="journal article" date="2024" name="Commun. Biol.">
        <title>Comparative genomic analysis of thermophilic fungi reveals convergent evolutionary adaptations and gene losses.</title>
        <authorList>
            <person name="Steindorff A.S."/>
            <person name="Aguilar-Pontes M.V."/>
            <person name="Robinson A.J."/>
            <person name="Andreopoulos B."/>
            <person name="LaButti K."/>
            <person name="Kuo A."/>
            <person name="Mondo S."/>
            <person name="Riley R."/>
            <person name="Otillar R."/>
            <person name="Haridas S."/>
            <person name="Lipzen A."/>
            <person name="Grimwood J."/>
            <person name="Schmutz J."/>
            <person name="Clum A."/>
            <person name="Reid I.D."/>
            <person name="Moisan M.C."/>
            <person name="Butler G."/>
            <person name="Nguyen T.T.M."/>
            <person name="Dewar K."/>
            <person name="Conant G."/>
            <person name="Drula E."/>
            <person name="Henrissat B."/>
            <person name="Hansel C."/>
            <person name="Singer S."/>
            <person name="Hutchinson M.I."/>
            <person name="de Vries R.P."/>
            <person name="Natvig D.O."/>
            <person name="Powell A.J."/>
            <person name="Tsang A."/>
            <person name="Grigoriev I.V."/>
        </authorList>
    </citation>
    <scope>NUCLEOTIDE SEQUENCE [LARGE SCALE GENOMIC DNA]</scope>
    <source>
        <strain evidence="2 3">CBS 494.80</strain>
    </source>
</reference>
<feature type="domain" description="2EXR" evidence="1">
    <location>
        <begin position="187"/>
        <end position="284"/>
    </location>
</feature>
<evidence type="ECO:0000313" key="2">
    <source>
        <dbReference type="EMBL" id="KAL2063971.1"/>
    </source>
</evidence>
<protein>
    <recommendedName>
        <fullName evidence="1">2EXR domain-containing protein</fullName>
    </recommendedName>
</protein>
<organism evidence="2 3">
    <name type="scientific">Oculimacula yallundae</name>
    <dbReference type="NCBI Taxonomy" id="86028"/>
    <lineage>
        <taxon>Eukaryota</taxon>
        <taxon>Fungi</taxon>
        <taxon>Dikarya</taxon>
        <taxon>Ascomycota</taxon>
        <taxon>Pezizomycotina</taxon>
        <taxon>Leotiomycetes</taxon>
        <taxon>Helotiales</taxon>
        <taxon>Ploettnerulaceae</taxon>
        <taxon>Oculimacula</taxon>
    </lineage>
</organism>
<dbReference type="Proteomes" id="UP001595075">
    <property type="component" value="Unassembled WGS sequence"/>
</dbReference>